<sequence>MDVKFPEKMKRGKTLAFLHYVGQRIYAKSNNFGEFPAQEKRFNLLLYTFQKTED</sequence>
<comment type="caution">
    <text evidence="1">The sequence shown here is derived from an EMBL/GenBank/DDBJ whole genome shotgun (WGS) entry which is preliminary data.</text>
</comment>
<dbReference type="Proteomes" id="UP000018719">
    <property type="component" value="Unassembled WGS sequence"/>
</dbReference>
<dbReference type="AlphaFoldDB" id="V6HYV9"/>
<evidence type="ECO:0000313" key="1">
    <source>
        <dbReference type="EMBL" id="EQA38204.1"/>
    </source>
</evidence>
<reference evidence="1 2" key="1">
    <citation type="submission" date="2013-05" db="EMBL/GenBank/DDBJ databases">
        <authorList>
            <person name="Harkins D.M."/>
            <person name="Durkin A.S."/>
            <person name="Brinkac L.M."/>
            <person name="Haft D.H."/>
            <person name="Selengut J.D."/>
            <person name="Sanka R."/>
            <person name="DePew J."/>
            <person name="Purushe J."/>
            <person name="Hartskeerl R.A."/>
            <person name="Ahmed A."/>
            <person name="van der Linden H."/>
            <person name="Goris M.G.A."/>
            <person name="Vinetz J.M."/>
            <person name="Sutton G.G."/>
            <person name="Nierman W.C."/>
            <person name="Fouts D.E."/>
        </authorList>
    </citation>
    <scope>NUCLEOTIDE SEQUENCE [LARGE SCALE GENOMIC DNA]</scope>
    <source>
        <strain evidence="1 2">10</strain>
    </source>
</reference>
<organism evidence="1 2">
    <name type="scientific">Leptospira inadai serovar Lyme str. 10</name>
    <dbReference type="NCBI Taxonomy" id="1049790"/>
    <lineage>
        <taxon>Bacteria</taxon>
        <taxon>Pseudomonadati</taxon>
        <taxon>Spirochaetota</taxon>
        <taxon>Spirochaetia</taxon>
        <taxon>Leptospirales</taxon>
        <taxon>Leptospiraceae</taxon>
        <taxon>Leptospira</taxon>
    </lineage>
</organism>
<accession>V6HYV9</accession>
<dbReference type="STRING" id="1049790.LEP1GSC047_0035"/>
<gene>
    <name evidence="1" type="ORF">LEP1GSC047_0035</name>
</gene>
<evidence type="ECO:0000313" key="2">
    <source>
        <dbReference type="Proteomes" id="UP000018719"/>
    </source>
</evidence>
<dbReference type="EMBL" id="AHMM02000012">
    <property type="protein sequence ID" value="EQA38204.1"/>
    <property type="molecule type" value="Genomic_DNA"/>
</dbReference>
<name>V6HYV9_9LEPT</name>
<protein>
    <submittedName>
        <fullName evidence="1">Uncharacterized protein</fullName>
    </submittedName>
</protein>
<proteinExistence type="predicted"/>